<dbReference type="Proteomes" id="UP000321412">
    <property type="component" value="Unassembled WGS sequence"/>
</dbReference>
<evidence type="ECO:0000256" key="1">
    <source>
        <dbReference type="SAM" id="SignalP"/>
    </source>
</evidence>
<keyword evidence="1" id="KW-0732">Signal</keyword>
<dbReference type="OrthoDB" id="5509812at2"/>
<feature type="chain" id="PRO_5022964514" description="Lipoprotein" evidence="1">
    <location>
        <begin position="18"/>
        <end position="188"/>
    </location>
</feature>
<name>A0A5C6XDR3_9DELT</name>
<comment type="caution">
    <text evidence="2">The sequence shown here is derived from an EMBL/GenBank/DDBJ whole genome shotgun (WGS) entry which is preliminary data.</text>
</comment>
<proteinExistence type="predicted"/>
<reference evidence="2 3" key="1">
    <citation type="submission" date="2019-08" db="EMBL/GenBank/DDBJ databases">
        <title>Bradymonadales sp. TMQ4.</title>
        <authorList>
            <person name="Liang Q."/>
        </authorList>
    </citation>
    <scope>NUCLEOTIDE SEQUENCE [LARGE SCALE GENOMIC DNA]</scope>
    <source>
        <strain evidence="2 3">TMQ4</strain>
    </source>
</reference>
<evidence type="ECO:0008006" key="4">
    <source>
        <dbReference type="Google" id="ProtNLM"/>
    </source>
</evidence>
<dbReference type="EMBL" id="VOSM01000002">
    <property type="protein sequence ID" value="TXD38608.1"/>
    <property type="molecule type" value="Genomic_DNA"/>
</dbReference>
<feature type="signal peptide" evidence="1">
    <location>
        <begin position="1"/>
        <end position="17"/>
    </location>
</feature>
<organism evidence="2 3">
    <name type="scientific">Lujinxingia vulgaris</name>
    <dbReference type="NCBI Taxonomy" id="2600176"/>
    <lineage>
        <taxon>Bacteria</taxon>
        <taxon>Deltaproteobacteria</taxon>
        <taxon>Bradymonadales</taxon>
        <taxon>Lujinxingiaceae</taxon>
        <taxon>Lujinxingia</taxon>
    </lineage>
</organism>
<keyword evidence="3" id="KW-1185">Reference proteome</keyword>
<dbReference type="RefSeq" id="WP_146980545.1">
    <property type="nucleotide sequence ID" value="NZ_VOSM01000002.1"/>
</dbReference>
<sequence>MFYAPLSRCQLLVLALAAVSCSDPQEFALIEADDASLAPECAASQFPMAPELLALRPRVGKLGVFLQSAPDIQSRHDVLYIELSNPDDELVGRDLIVDPDDPQADARARLAFFSSCYPAHDSYDVRGTLRFDLLERETTGVVAGALTEAVALDARSGEVVIEGLRASWSFLVRRGPPYEDFYALPESP</sequence>
<dbReference type="AlphaFoldDB" id="A0A5C6XDR3"/>
<protein>
    <recommendedName>
        <fullName evidence="4">Lipoprotein</fullName>
    </recommendedName>
</protein>
<evidence type="ECO:0000313" key="3">
    <source>
        <dbReference type="Proteomes" id="UP000321412"/>
    </source>
</evidence>
<gene>
    <name evidence="2" type="ORF">FRC98_06920</name>
</gene>
<evidence type="ECO:0000313" key="2">
    <source>
        <dbReference type="EMBL" id="TXD38608.1"/>
    </source>
</evidence>
<accession>A0A5C6XDR3</accession>